<proteinExistence type="predicted"/>
<keyword evidence="2" id="KW-1185">Reference proteome</keyword>
<protein>
    <submittedName>
        <fullName evidence="1">Uncharacterized protein</fullName>
    </submittedName>
</protein>
<reference evidence="1 2" key="1">
    <citation type="submission" date="2021-06" db="EMBL/GenBank/DDBJ databases">
        <title>Caerostris extrusa draft genome.</title>
        <authorList>
            <person name="Kono N."/>
            <person name="Arakawa K."/>
        </authorList>
    </citation>
    <scope>NUCLEOTIDE SEQUENCE [LARGE SCALE GENOMIC DNA]</scope>
</reference>
<organism evidence="1 2">
    <name type="scientific">Caerostris extrusa</name>
    <name type="common">Bark spider</name>
    <name type="synonym">Caerostris bankana</name>
    <dbReference type="NCBI Taxonomy" id="172846"/>
    <lineage>
        <taxon>Eukaryota</taxon>
        <taxon>Metazoa</taxon>
        <taxon>Ecdysozoa</taxon>
        <taxon>Arthropoda</taxon>
        <taxon>Chelicerata</taxon>
        <taxon>Arachnida</taxon>
        <taxon>Araneae</taxon>
        <taxon>Araneomorphae</taxon>
        <taxon>Entelegynae</taxon>
        <taxon>Araneoidea</taxon>
        <taxon>Araneidae</taxon>
        <taxon>Caerostris</taxon>
    </lineage>
</organism>
<comment type="caution">
    <text evidence="1">The sequence shown here is derived from an EMBL/GenBank/DDBJ whole genome shotgun (WGS) entry which is preliminary data.</text>
</comment>
<feature type="non-terminal residue" evidence="1">
    <location>
        <position position="1"/>
    </location>
</feature>
<dbReference type="Proteomes" id="UP001054945">
    <property type="component" value="Unassembled WGS sequence"/>
</dbReference>
<name>A0AAV4R6T8_CAEEX</name>
<sequence length="64" mass="7390">VNLCKTSVDLGQRVAPEETYYVCEDLLRLNLKASKDTWINNFSHREELRIEALGSTLARQERPV</sequence>
<gene>
    <name evidence="1" type="ORF">CEXT_145481</name>
</gene>
<evidence type="ECO:0000313" key="2">
    <source>
        <dbReference type="Proteomes" id="UP001054945"/>
    </source>
</evidence>
<dbReference type="AlphaFoldDB" id="A0AAV4R6T8"/>
<accession>A0AAV4R6T8</accession>
<evidence type="ECO:0000313" key="1">
    <source>
        <dbReference type="EMBL" id="GIY17430.1"/>
    </source>
</evidence>
<dbReference type="EMBL" id="BPLR01007510">
    <property type="protein sequence ID" value="GIY17430.1"/>
    <property type="molecule type" value="Genomic_DNA"/>
</dbReference>